<reference evidence="1 2" key="1">
    <citation type="journal article" date="2014" name="Antonie Van Leeuwenhoek">
        <title>Hyphomonas beringensis sp. nov. and Hyphomonas chukchiensis sp. nov., isolated from surface seawater of the Bering Sea and Chukchi Sea.</title>
        <authorList>
            <person name="Li C."/>
            <person name="Lai Q."/>
            <person name="Li G."/>
            <person name="Dong C."/>
            <person name="Wang J."/>
            <person name="Liao Y."/>
            <person name="Shao Z."/>
        </authorList>
    </citation>
    <scope>NUCLEOTIDE SEQUENCE [LARGE SCALE GENOMIC DNA]</scope>
    <source>
        <strain evidence="1 2">BH-BN04-4</strain>
    </source>
</reference>
<dbReference type="InterPro" id="IPR036271">
    <property type="entry name" value="Tet_transcr_reg_TetR-rel_C_sf"/>
</dbReference>
<dbReference type="SUPFAM" id="SSF48498">
    <property type="entry name" value="Tetracyclin repressor-like, C-terminal domain"/>
    <property type="match status" value="1"/>
</dbReference>
<evidence type="ECO:0000313" key="1">
    <source>
        <dbReference type="EMBL" id="KCZ55991.1"/>
    </source>
</evidence>
<keyword evidence="2" id="KW-1185">Reference proteome</keyword>
<dbReference type="Gene3D" id="1.10.357.10">
    <property type="entry name" value="Tetracycline Repressor, domain 2"/>
    <property type="match status" value="1"/>
</dbReference>
<organism evidence="1 2">
    <name type="scientific">Hyphomonas chukchiensis</name>
    <dbReference type="NCBI Taxonomy" id="1280947"/>
    <lineage>
        <taxon>Bacteria</taxon>
        <taxon>Pseudomonadati</taxon>
        <taxon>Pseudomonadota</taxon>
        <taxon>Alphaproteobacteria</taxon>
        <taxon>Hyphomonadales</taxon>
        <taxon>Hyphomonadaceae</taxon>
        <taxon>Hyphomonas</taxon>
    </lineage>
</organism>
<evidence type="ECO:0008006" key="3">
    <source>
        <dbReference type="Google" id="ProtNLM"/>
    </source>
</evidence>
<dbReference type="SUPFAM" id="SSF46689">
    <property type="entry name" value="Homeodomain-like"/>
    <property type="match status" value="1"/>
</dbReference>
<accession>A0A062U6M7</accession>
<evidence type="ECO:0000313" key="2">
    <source>
        <dbReference type="Proteomes" id="UP000027190"/>
    </source>
</evidence>
<name>A0A062U6M7_9PROT</name>
<comment type="caution">
    <text evidence="1">The sequence shown here is derived from an EMBL/GenBank/DDBJ whole genome shotgun (WGS) entry which is preliminary data.</text>
</comment>
<proteinExistence type="predicted"/>
<sequence>MSKSSLYYYFDDKADLFTTLIERSISVLMRRVGDFDPEALTAETFWDDFEDRYEKAVTLAHGNGWLIKFGAIFYSLRSNPNTGAPTGRLFQAVRYWVGVIIERGQKLGVIRQDIPNSLLIDSTMGLFESLDRWVVTHWDDLSDDERNALPATHISLFRDLLESRESSRLNKRSTSIISVSSAKRRRA</sequence>
<dbReference type="InterPro" id="IPR009057">
    <property type="entry name" value="Homeodomain-like_sf"/>
</dbReference>
<protein>
    <recommendedName>
        <fullName evidence="3">HTH tetR-type domain-containing protein</fullName>
    </recommendedName>
</protein>
<dbReference type="eggNOG" id="COG1309">
    <property type="taxonomic scope" value="Bacteria"/>
</dbReference>
<dbReference type="Proteomes" id="UP000027190">
    <property type="component" value="Unassembled WGS sequence"/>
</dbReference>
<dbReference type="EMBL" id="AWFG01000052">
    <property type="protein sequence ID" value="KCZ55991.1"/>
    <property type="molecule type" value="Genomic_DNA"/>
</dbReference>
<dbReference type="AlphaFoldDB" id="A0A062U6M7"/>
<gene>
    <name evidence="1" type="ORF">HY30_06970</name>
</gene>
<dbReference type="STRING" id="1280947.HY30_06970"/>